<sequence>MGDNRIYLNQGFKSYDNTRWTSNNVAWYDWVERSRKMRRVTLSEKVLEWICFILREASSDQKNQVRRWKLKDQVAEFFGTRKHNSHGRYMSILSLNGEDRTVIIVPESDINAGWRSVAFKIQSFIKCSPQKEKTQSRTHDSKMTYAKAVKHSKWQSNSPDMVTTKGKETGTICEAKINDQGKVENPTLSEVRRWSSTVWKKAFGINIYEMLDNCYLFEFPNKYMAEQVLQGEWMWNRSILKLEWWNPTAGCVPISYKPKSTWIRDIGIPKHLWTEETFHEIGELCGWWLATEKETKLRNHLKWARIETQGDDRSMPTEVTITEKESTSSSRYGKTRFELSPERDGTVAGEDEGAQRKIQQIIEPSTSISENPEHDGDGTGEKHMGTAGEFFKLTEKARNGHVHNLKRRMGLKPNGLDHANIIANNFNQQPKDLFQEVIVDETTVTYSSNHHMQRIQEIQEAAPFTIEEELEIEGEKKLRNCA</sequence>
<organism evidence="3">
    <name type="scientific">Solanum lycopersicum</name>
    <name type="common">Tomato</name>
    <name type="synonym">Lycopersicon esculentum</name>
    <dbReference type="NCBI Taxonomy" id="4081"/>
    <lineage>
        <taxon>Eukaryota</taxon>
        <taxon>Viridiplantae</taxon>
        <taxon>Streptophyta</taxon>
        <taxon>Embryophyta</taxon>
        <taxon>Tracheophyta</taxon>
        <taxon>Spermatophyta</taxon>
        <taxon>Magnoliopsida</taxon>
        <taxon>eudicotyledons</taxon>
        <taxon>Gunneridae</taxon>
        <taxon>Pentapetalae</taxon>
        <taxon>asterids</taxon>
        <taxon>lamiids</taxon>
        <taxon>Solanales</taxon>
        <taxon>Solanaceae</taxon>
        <taxon>Solanoideae</taxon>
        <taxon>Solaneae</taxon>
        <taxon>Solanum</taxon>
        <taxon>Solanum subgen. Lycopersicon</taxon>
    </lineage>
</organism>
<proteinExistence type="predicted"/>
<reference evidence="3" key="2">
    <citation type="submission" date="2019-01" db="UniProtKB">
        <authorList>
            <consortium name="EnsemblPlants"/>
        </authorList>
    </citation>
    <scope>IDENTIFICATION</scope>
    <source>
        <strain evidence="3">cv. Heinz 1706</strain>
    </source>
</reference>
<feature type="compositionally biased region" description="Basic and acidic residues" evidence="1">
    <location>
        <begin position="335"/>
        <end position="345"/>
    </location>
</feature>
<feature type="compositionally biased region" description="Basic and acidic residues" evidence="1">
    <location>
        <begin position="313"/>
        <end position="326"/>
    </location>
</feature>
<feature type="domain" description="DUF4283" evidence="2">
    <location>
        <begin position="184"/>
        <end position="251"/>
    </location>
</feature>
<dbReference type="InParanoid" id="A0A3Q7JK02"/>
<evidence type="ECO:0000313" key="4">
    <source>
        <dbReference type="Proteomes" id="UP000004994"/>
    </source>
</evidence>
<dbReference type="Pfam" id="PF14111">
    <property type="entry name" value="DUF4283"/>
    <property type="match status" value="1"/>
</dbReference>
<keyword evidence="4" id="KW-1185">Reference proteome</keyword>
<dbReference type="Gramene" id="Solyc11g013375.1.1">
    <property type="protein sequence ID" value="Solyc11g013375.1.1"/>
    <property type="gene ID" value="Solyc11g013375.1"/>
</dbReference>
<reference evidence="3" key="1">
    <citation type="journal article" date="2012" name="Nature">
        <title>The tomato genome sequence provides insights into fleshy fruit evolution.</title>
        <authorList>
            <consortium name="Tomato Genome Consortium"/>
        </authorList>
    </citation>
    <scope>NUCLEOTIDE SEQUENCE [LARGE SCALE GENOMIC DNA]</scope>
    <source>
        <strain evidence="3">cv. Heinz 1706</strain>
    </source>
</reference>
<dbReference type="EnsemblPlants" id="Solyc11g013375.1.1">
    <property type="protein sequence ID" value="Solyc11g013375.1.1"/>
    <property type="gene ID" value="Solyc11g013375.1"/>
</dbReference>
<dbReference type="PANTHER" id="PTHR34427">
    <property type="entry name" value="DUF4283 DOMAIN PROTEIN"/>
    <property type="match status" value="1"/>
</dbReference>
<protein>
    <recommendedName>
        <fullName evidence="2">DUF4283 domain-containing protein</fullName>
    </recommendedName>
</protein>
<evidence type="ECO:0000256" key="1">
    <source>
        <dbReference type="SAM" id="MobiDB-lite"/>
    </source>
</evidence>
<dbReference type="AlphaFoldDB" id="A0A3Q7JK02"/>
<evidence type="ECO:0000313" key="3">
    <source>
        <dbReference type="EnsemblPlants" id="Solyc11g013375.1.1"/>
    </source>
</evidence>
<dbReference type="InterPro" id="IPR025558">
    <property type="entry name" value="DUF4283"/>
</dbReference>
<name>A0A3Q7JK02_SOLLC</name>
<dbReference type="PANTHER" id="PTHR34427:SF16">
    <property type="entry name" value="DUF4283 DOMAIN-CONTAINING PROTEIN"/>
    <property type="match status" value="1"/>
</dbReference>
<feature type="region of interest" description="Disordered" evidence="1">
    <location>
        <begin position="313"/>
        <end position="384"/>
    </location>
</feature>
<dbReference type="Proteomes" id="UP000004994">
    <property type="component" value="Chromosome 11"/>
</dbReference>
<accession>A0A3Q7JK02</accession>
<dbReference type="OMA" id="YDWTERG"/>
<evidence type="ECO:0000259" key="2">
    <source>
        <dbReference type="Pfam" id="PF14111"/>
    </source>
</evidence>
<feature type="compositionally biased region" description="Basic and acidic residues" evidence="1">
    <location>
        <begin position="371"/>
        <end position="384"/>
    </location>
</feature>